<gene>
    <name evidence="1" type="ORF">SAMN05444920_10215</name>
</gene>
<dbReference type="EMBL" id="FNVT01000002">
    <property type="protein sequence ID" value="SEG14825.1"/>
    <property type="molecule type" value="Genomic_DNA"/>
</dbReference>
<keyword evidence="2" id="KW-1185">Reference proteome</keyword>
<proteinExistence type="predicted"/>
<organism evidence="1 2">
    <name type="scientific">Nonomuraea solani</name>
    <dbReference type="NCBI Taxonomy" id="1144553"/>
    <lineage>
        <taxon>Bacteria</taxon>
        <taxon>Bacillati</taxon>
        <taxon>Actinomycetota</taxon>
        <taxon>Actinomycetes</taxon>
        <taxon>Streptosporangiales</taxon>
        <taxon>Streptosporangiaceae</taxon>
        <taxon>Nonomuraea</taxon>
    </lineage>
</organism>
<sequence>MADQPAVATAAAIGSAIRGRHRTRRARGAGSPESMIWVRLTARGPYVLRSMSMAAGSAARRLRARCSR</sequence>
<reference evidence="1 2" key="1">
    <citation type="submission" date="2016-10" db="EMBL/GenBank/DDBJ databases">
        <authorList>
            <person name="de Groot N.N."/>
        </authorList>
    </citation>
    <scope>NUCLEOTIDE SEQUENCE [LARGE SCALE GENOMIC DNA]</scope>
    <source>
        <strain evidence="1 2">CGMCC 4.7037</strain>
    </source>
</reference>
<evidence type="ECO:0000313" key="2">
    <source>
        <dbReference type="Proteomes" id="UP000236732"/>
    </source>
</evidence>
<dbReference type="AlphaFoldDB" id="A0A1H5XTH0"/>
<accession>A0A1H5XTH0</accession>
<evidence type="ECO:0000313" key="1">
    <source>
        <dbReference type="EMBL" id="SEG14825.1"/>
    </source>
</evidence>
<protein>
    <submittedName>
        <fullName evidence="1">Uncharacterized protein</fullName>
    </submittedName>
</protein>
<dbReference type="Proteomes" id="UP000236732">
    <property type="component" value="Unassembled WGS sequence"/>
</dbReference>
<name>A0A1H5XTH0_9ACTN</name>